<evidence type="ECO:0000313" key="6">
    <source>
        <dbReference type="EMBL" id="POY76230.1"/>
    </source>
</evidence>
<dbReference type="PROSITE" id="PS51084">
    <property type="entry name" value="HIT_2"/>
    <property type="match status" value="1"/>
</dbReference>
<evidence type="ECO:0000313" key="7">
    <source>
        <dbReference type="Proteomes" id="UP000237144"/>
    </source>
</evidence>
<gene>
    <name evidence="6" type="ORF">BMF94_0425</name>
</gene>
<dbReference type="Proteomes" id="UP000237144">
    <property type="component" value="Unassembled WGS sequence"/>
</dbReference>
<evidence type="ECO:0000256" key="4">
    <source>
        <dbReference type="SAM" id="MobiDB-lite"/>
    </source>
</evidence>
<comment type="caution">
    <text evidence="6">The sequence shown here is derived from an EMBL/GenBank/DDBJ whole genome shotgun (WGS) entry which is preliminary data.</text>
</comment>
<evidence type="ECO:0000256" key="2">
    <source>
        <dbReference type="ARBA" id="ARBA00022801"/>
    </source>
</evidence>
<feature type="compositionally biased region" description="Basic and acidic residues" evidence="4">
    <location>
        <begin position="219"/>
        <end position="231"/>
    </location>
</feature>
<keyword evidence="7" id="KW-1185">Reference proteome</keyword>
<sequence>MLRHDCRTETALCEPGKSETRRLNPNRGTSSNPASCPSATASIPTPRHPEHTATKEKCIFCGITSQSEGFRVVREDSEVVIFHDRSPASRVHLLAVPKRHIDNVKTLQSEDTALIERMKENGQRVLREQGVPDSEQRLGFHIPPYVPEQIGSQENQAESWTVLLIQPRQLIQCSFLANLVHLRSSLSFYSVNHLHLHLLSLPLPFPGSFKYRPEIPASLERRPQRPSRDEASPPQARKKLKGFSWFVDVEQVLAILRAGERVRVGSVHGGSTTRSSDQQ</sequence>
<dbReference type="SUPFAM" id="SSF54197">
    <property type="entry name" value="HIT-like"/>
    <property type="match status" value="1"/>
</dbReference>
<dbReference type="InterPro" id="IPR011146">
    <property type="entry name" value="HIT-like"/>
</dbReference>
<dbReference type="Gene3D" id="3.30.428.10">
    <property type="entry name" value="HIT-like"/>
    <property type="match status" value="1"/>
</dbReference>
<dbReference type="OrthoDB" id="1915375at2759"/>
<dbReference type="GO" id="GO:0000166">
    <property type="term" value="F:nucleotide binding"/>
    <property type="evidence" value="ECO:0007669"/>
    <property type="project" value="UniProtKB-KW"/>
</dbReference>
<dbReference type="PANTHER" id="PTHR12486:SF5">
    <property type="entry name" value="ADENOSINE 5'-MONOPHOSPHORAMIDASE HINT3"/>
    <property type="match status" value="1"/>
</dbReference>
<dbReference type="EMBL" id="PJQD01000005">
    <property type="protein sequence ID" value="POY76230.1"/>
    <property type="molecule type" value="Genomic_DNA"/>
</dbReference>
<proteinExistence type="predicted"/>
<protein>
    <recommendedName>
        <fullName evidence="5">HIT domain-containing protein</fullName>
    </recommendedName>
</protein>
<feature type="compositionally biased region" description="Polar residues" evidence="4">
    <location>
        <begin position="26"/>
        <end position="43"/>
    </location>
</feature>
<evidence type="ECO:0000259" key="5">
    <source>
        <dbReference type="PROSITE" id="PS51084"/>
    </source>
</evidence>
<evidence type="ECO:0000256" key="3">
    <source>
        <dbReference type="PROSITE-ProRule" id="PRU00464"/>
    </source>
</evidence>
<organism evidence="6 7">
    <name type="scientific">Rhodotorula taiwanensis</name>
    <dbReference type="NCBI Taxonomy" id="741276"/>
    <lineage>
        <taxon>Eukaryota</taxon>
        <taxon>Fungi</taxon>
        <taxon>Dikarya</taxon>
        <taxon>Basidiomycota</taxon>
        <taxon>Pucciniomycotina</taxon>
        <taxon>Microbotryomycetes</taxon>
        <taxon>Sporidiobolales</taxon>
        <taxon>Sporidiobolaceae</taxon>
        <taxon>Rhodotorula</taxon>
    </lineage>
</organism>
<feature type="domain" description="HIT" evidence="5">
    <location>
        <begin position="59"/>
        <end position="211"/>
    </location>
</feature>
<dbReference type="GO" id="GO:0016787">
    <property type="term" value="F:hydrolase activity"/>
    <property type="evidence" value="ECO:0007669"/>
    <property type="project" value="UniProtKB-KW"/>
</dbReference>
<feature type="short sequence motif" description="Histidine triad motif" evidence="3">
    <location>
        <begin position="193"/>
        <end position="197"/>
    </location>
</feature>
<feature type="region of interest" description="Disordered" evidence="4">
    <location>
        <begin position="17"/>
        <end position="51"/>
    </location>
</feature>
<reference evidence="6 7" key="1">
    <citation type="journal article" date="2018" name="Front. Microbiol.">
        <title>Prospects for Fungal Bioremediation of Acidic Radioactive Waste Sites: Characterization and Genome Sequence of Rhodotorula taiwanensis MD1149.</title>
        <authorList>
            <person name="Tkavc R."/>
            <person name="Matrosova V.Y."/>
            <person name="Grichenko O.E."/>
            <person name="Gostincar C."/>
            <person name="Volpe R.P."/>
            <person name="Klimenkova P."/>
            <person name="Gaidamakova E.K."/>
            <person name="Zhou C.E."/>
            <person name="Stewart B.J."/>
            <person name="Lyman M.G."/>
            <person name="Malfatti S.A."/>
            <person name="Rubinfeld B."/>
            <person name="Courtot M."/>
            <person name="Singh J."/>
            <person name="Dalgard C.L."/>
            <person name="Hamilton T."/>
            <person name="Frey K.G."/>
            <person name="Gunde-Cimerman N."/>
            <person name="Dugan L."/>
            <person name="Daly M.J."/>
        </authorList>
    </citation>
    <scope>NUCLEOTIDE SEQUENCE [LARGE SCALE GENOMIC DNA]</scope>
    <source>
        <strain evidence="6 7">MD1149</strain>
    </source>
</reference>
<dbReference type="PANTHER" id="PTHR12486">
    <property type="entry name" value="APRATAXIN-RELATED"/>
    <property type="match status" value="1"/>
</dbReference>
<accession>A0A2S5BHH9</accession>
<keyword evidence="1" id="KW-0547">Nucleotide-binding</keyword>
<keyword evidence="2" id="KW-0378">Hydrolase</keyword>
<dbReference type="STRING" id="741276.A0A2S5BHH9"/>
<dbReference type="Pfam" id="PF11969">
    <property type="entry name" value="DcpS_C"/>
    <property type="match status" value="1"/>
</dbReference>
<name>A0A2S5BHH9_9BASI</name>
<dbReference type="InterPro" id="IPR036265">
    <property type="entry name" value="HIT-like_sf"/>
</dbReference>
<dbReference type="AlphaFoldDB" id="A0A2S5BHH9"/>
<evidence type="ECO:0000256" key="1">
    <source>
        <dbReference type="ARBA" id="ARBA00022741"/>
    </source>
</evidence>
<feature type="region of interest" description="Disordered" evidence="4">
    <location>
        <begin position="217"/>
        <end position="236"/>
    </location>
</feature>